<protein>
    <submittedName>
        <fullName evidence="3">Predicted amidohydrolase</fullName>
    </submittedName>
</protein>
<organism evidence="3 4">
    <name type="scientific">Nitratireductor aquibiodomus</name>
    <dbReference type="NCBI Taxonomy" id="204799"/>
    <lineage>
        <taxon>Bacteria</taxon>
        <taxon>Pseudomonadati</taxon>
        <taxon>Pseudomonadota</taxon>
        <taxon>Alphaproteobacteria</taxon>
        <taxon>Hyphomicrobiales</taxon>
        <taxon>Phyllobacteriaceae</taxon>
        <taxon>Nitratireductor</taxon>
    </lineage>
</organism>
<dbReference type="PANTHER" id="PTHR23088">
    <property type="entry name" value="NITRILASE-RELATED"/>
    <property type="match status" value="1"/>
</dbReference>
<dbReference type="GO" id="GO:0016811">
    <property type="term" value="F:hydrolase activity, acting on carbon-nitrogen (but not peptide) bonds, in linear amides"/>
    <property type="evidence" value="ECO:0007669"/>
    <property type="project" value="InterPro"/>
</dbReference>
<name>A0A1H4MPV8_9HYPH</name>
<proteinExistence type="predicted"/>
<sequence length="281" mass="30142">MSKLHVAAIQLNTTGDVQANNAQIEEMVRQVAGEGVSFVSLPEAANILLRDNLRYPSVCVPEADDTTLALCLRLARELGIWIHAGSLLVRHENGQRIWNRAYLIAPSGDVVATYDKLHTFDVKLGGAADFQESAAVAPGEGGAVVVDMGDFRLGLSICYDIRFSYLFDALAGVGANVMMIPASFSTATGPLHWEPLLKARAIETGSYVIAAAQCGEREGVRVYGQSRIISPFGEVIAAAGDDPCVIMAEVDSAVVAATRHRLPTLLQRREIGTPRVVMARP</sequence>
<accession>A0A1H4MPV8</accession>
<dbReference type="AlphaFoldDB" id="A0A1H4MPV8"/>
<dbReference type="PROSITE" id="PS50263">
    <property type="entry name" value="CN_HYDROLASE"/>
    <property type="match status" value="1"/>
</dbReference>
<evidence type="ECO:0000313" key="3">
    <source>
        <dbReference type="EMBL" id="SEB85091.1"/>
    </source>
</evidence>
<dbReference type="InterPro" id="IPR003010">
    <property type="entry name" value="C-N_Hydrolase"/>
</dbReference>
<feature type="domain" description="CN hydrolase" evidence="2">
    <location>
        <begin position="4"/>
        <end position="252"/>
    </location>
</feature>
<keyword evidence="1 3" id="KW-0378">Hydrolase</keyword>
<reference evidence="4" key="1">
    <citation type="submission" date="2016-10" db="EMBL/GenBank/DDBJ databases">
        <authorList>
            <person name="Varghese N."/>
            <person name="Submissions S."/>
        </authorList>
    </citation>
    <scope>NUCLEOTIDE SEQUENCE [LARGE SCALE GENOMIC DNA]</scope>
    <source>
        <strain evidence="4">ES.061</strain>
    </source>
</reference>
<dbReference type="CDD" id="cd07572">
    <property type="entry name" value="nit"/>
    <property type="match status" value="1"/>
</dbReference>
<keyword evidence="4" id="KW-1185">Reference proteome</keyword>
<evidence type="ECO:0000313" key="4">
    <source>
        <dbReference type="Proteomes" id="UP000199064"/>
    </source>
</evidence>
<dbReference type="RefSeq" id="WP_090329584.1">
    <property type="nucleotide sequence ID" value="NZ_FNSL01000001.1"/>
</dbReference>
<dbReference type="EMBL" id="FNSL01000001">
    <property type="protein sequence ID" value="SEB85091.1"/>
    <property type="molecule type" value="Genomic_DNA"/>
</dbReference>
<dbReference type="PANTHER" id="PTHR23088:SF27">
    <property type="entry name" value="DEAMINATED GLUTATHIONE AMIDASE"/>
    <property type="match status" value="1"/>
</dbReference>
<dbReference type="Proteomes" id="UP000199064">
    <property type="component" value="Unassembled WGS sequence"/>
</dbReference>
<dbReference type="InterPro" id="IPR045254">
    <property type="entry name" value="Nit1/2_C-N_Hydrolase"/>
</dbReference>
<dbReference type="InterPro" id="IPR036526">
    <property type="entry name" value="C-N_Hydrolase_sf"/>
</dbReference>
<evidence type="ECO:0000256" key="1">
    <source>
        <dbReference type="ARBA" id="ARBA00022801"/>
    </source>
</evidence>
<dbReference type="Pfam" id="PF00795">
    <property type="entry name" value="CN_hydrolase"/>
    <property type="match status" value="1"/>
</dbReference>
<dbReference type="Gene3D" id="3.60.110.10">
    <property type="entry name" value="Carbon-nitrogen hydrolase"/>
    <property type="match status" value="1"/>
</dbReference>
<gene>
    <name evidence="3" type="ORF">SAMN05216452_3421</name>
</gene>
<dbReference type="SUPFAM" id="SSF56317">
    <property type="entry name" value="Carbon-nitrogen hydrolase"/>
    <property type="match status" value="1"/>
</dbReference>
<evidence type="ECO:0000259" key="2">
    <source>
        <dbReference type="PROSITE" id="PS50263"/>
    </source>
</evidence>